<protein>
    <recommendedName>
        <fullName evidence="7">Histidinol-phosphate aminotransferase</fullName>
        <ecNumber evidence="7">2.6.1.9</ecNumber>
    </recommendedName>
    <alternativeName>
        <fullName evidence="7">Imidazole acetol-phosphate transaminase</fullName>
    </alternativeName>
</protein>
<dbReference type="PANTHER" id="PTHR42885">
    <property type="entry name" value="HISTIDINOL-PHOSPHATE AMINOTRANSFERASE-RELATED"/>
    <property type="match status" value="1"/>
</dbReference>
<dbReference type="GO" id="GO:0004400">
    <property type="term" value="F:histidinol-phosphate transaminase activity"/>
    <property type="evidence" value="ECO:0007669"/>
    <property type="project" value="UniProtKB-UniRule"/>
</dbReference>
<keyword evidence="3 7" id="KW-0028">Amino-acid biosynthesis</keyword>
<comment type="catalytic activity">
    <reaction evidence="7">
        <text>L-histidinol phosphate + 2-oxoglutarate = 3-(imidazol-4-yl)-2-oxopropyl phosphate + L-glutamate</text>
        <dbReference type="Rhea" id="RHEA:23744"/>
        <dbReference type="ChEBI" id="CHEBI:16810"/>
        <dbReference type="ChEBI" id="CHEBI:29985"/>
        <dbReference type="ChEBI" id="CHEBI:57766"/>
        <dbReference type="ChEBI" id="CHEBI:57980"/>
        <dbReference type="EC" id="2.6.1.9"/>
    </reaction>
</comment>
<feature type="modified residue" description="N6-(pyridoxal phosphate)lysine" evidence="7">
    <location>
        <position position="219"/>
    </location>
</feature>
<feature type="coiled-coil region" evidence="8">
    <location>
        <begin position="258"/>
        <end position="285"/>
    </location>
</feature>
<evidence type="ECO:0000256" key="5">
    <source>
        <dbReference type="ARBA" id="ARBA00022898"/>
    </source>
</evidence>
<dbReference type="InterPro" id="IPR015422">
    <property type="entry name" value="PyrdxlP-dep_Trfase_small"/>
</dbReference>
<dbReference type="InterPro" id="IPR015424">
    <property type="entry name" value="PyrdxlP-dep_Trfase"/>
</dbReference>
<accession>A0A1Y3GFY1</accession>
<dbReference type="SUPFAM" id="SSF53383">
    <property type="entry name" value="PLP-dependent transferases"/>
    <property type="match status" value="1"/>
</dbReference>
<comment type="cofactor">
    <cofactor evidence="1 7">
        <name>pyridoxal 5'-phosphate</name>
        <dbReference type="ChEBI" id="CHEBI:597326"/>
    </cofactor>
</comment>
<keyword evidence="2 7" id="KW-0032">Aminotransferase</keyword>
<evidence type="ECO:0000313" key="10">
    <source>
        <dbReference type="EMBL" id="OUJ18365.1"/>
    </source>
</evidence>
<dbReference type="CDD" id="cd00609">
    <property type="entry name" value="AAT_like"/>
    <property type="match status" value="1"/>
</dbReference>
<keyword evidence="11" id="KW-1185">Reference proteome</keyword>
<dbReference type="InterPro" id="IPR004839">
    <property type="entry name" value="Aminotransferase_I/II_large"/>
</dbReference>
<dbReference type="AlphaFoldDB" id="A0A1Y3GFY1"/>
<organism evidence="10 11">
    <name type="scientific">Methanonatronarchaeum thermophilum</name>
    <dbReference type="NCBI Taxonomy" id="1927129"/>
    <lineage>
        <taxon>Archaea</taxon>
        <taxon>Methanobacteriati</taxon>
        <taxon>Methanobacteriota</taxon>
        <taxon>Methanonatronarchaeia</taxon>
        <taxon>Methanonatronarchaeales</taxon>
        <taxon>Methanonatronarchaeaceae</taxon>
        <taxon>Methanonatronarchaeum</taxon>
    </lineage>
</organism>
<dbReference type="InterPro" id="IPR001917">
    <property type="entry name" value="Aminotrans_II_pyridoxalP_BS"/>
</dbReference>
<dbReference type="GO" id="GO:0030170">
    <property type="term" value="F:pyridoxal phosphate binding"/>
    <property type="evidence" value="ECO:0007669"/>
    <property type="project" value="InterPro"/>
</dbReference>
<comment type="pathway">
    <text evidence="7">Amino-acid biosynthesis; L-histidine biosynthesis; L-histidine from 5-phospho-alpha-D-ribose 1-diphosphate: step 7/9.</text>
</comment>
<dbReference type="PROSITE" id="PS00599">
    <property type="entry name" value="AA_TRANSFER_CLASS_2"/>
    <property type="match status" value="1"/>
</dbReference>
<dbReference type="InterPro" id="IPR015421">
    <property type="entry name" value="PyrdxlP-dep_Trfase_major"/>
</dbReference>
<comment type="similarity">
    <text evidence="7">Belongs to the class-II pyridoxal-phosphate-dependent aminotransferase family. Histidinol-phosphate aminotransferase subfamily.</text>
</comment>
<dbReference type="EMBL" id="MRZU01000004">
    <property type="protein sequence ID" value="OUJ18365.1"/>
    <property type="molecule type" value="Genomic_DNA"/>
</dbReference>
<comment type="caution">
    <text evidence="10">The sequence shown here is derived from an EMBL/GenBank/DDBJ whole genome shotgun (WGS) entry which is preliminary data.</text>
</comment>
<keyword evidence="8" id="KW-0175">Coiled coil</keyword>
<dbReference type="Gene3D" id="3.90.1150.10">
    <property type="entry name" value="Aspartate Aminotransferase, domain 1"/>
    <property type="match status" value="1"/>
</dbReference>
<dbReference type="PANTHER" id="PTHR42885:SF2">
    <property type="entry name" value="HISTIDINOL-PHOSPHATE AMINOTRANSFERASE"/>
    <property type="match status" value="1"/>
</dbReference>
<reference evidence="10 11" key="1">
    <citation type="submission" date="2016-12" db="EMBL/GenBank/DDBJ databases">
        <title>Discovery of methanogenic haloarchaea.</title>
        <authorList>
            <person name="Sorokin D.Y."/>
            <person name="Makarova K.S."/>
            <person name="Abbas B."/>
            <person name="Ferrer M."/>
            <person name="Golyshin P.N."/>
        </authorList>
    </citation>
    <scope>NUCLEOTIDE SEQUENCE [LARGE SCALE GENOMIC DNA]</scope>
    <source>
        <strain evidence="10">AMET1</strain>
    </source>
</reference>
<evidence type="ECO:0000256" key="2">
    <source>
        <dbReference type="ARBA" id="ARBA00022576"/>
    </source>
</evidence>
<dbReference type="Pfam" id="PF00155">
    <property type="entry name" value="Aminotran_1_2"/>
    <property type="match status" value="1"/>
</dbReference>
<evidence type="ECO:0000256" key="6">
    <source>
        <dbReference type="ARBA" id="ARBA00023102"/>
    </source>
</evidence>
<evidence type="ECO:0000256" key="7">
    <source>
        <dbReference type="HAMAP-Rule" id="MF_01023"/>
    </source>
</evidence>
<dbReference type="Proteomes" id="UP000195137">
    <property type="component" value="Unassembled WGS sequence"/>
</dbReference>
<sequence length="358" mass="40669">MVEMNKIAREIDEYQRGKTKDEIAEKYNLNPTEIVSLASNENSYGPPPKSIQAIKENADRVYRYPSPKDADRIRNEIASKTKLDIDNVVLGTGSDGIMESLMKMYIEPGDQVLIPTPTFSYYTLLTKIYKAEPKHIERDQNYNIPENITEKIDSKTKIIFLCSPNNPTGNTIDREKLKQILEKDILVVLDEAYVEFADQTHAQLIKKHDNLVVLRTFSKAYGLAGLRIGYALTTPQITKKYKAVSPPFPLAIPSIEAAIAALNDKKHLEKTIQKTRRERKRLQKEIPLKTYPSQGNYIFIDASPHKATKLTEKLMQKGIIVRDCTPIPGCKDTNIRITVGKPRENTKTIQAIKKITKK</sequence>
<feature type="domain" description="Aminotransferase class I/classII large" evidence="9">
    <location>
        <begin position="33"/>
        <end position="352"/>
    </location>
</feature>
<dbReference type="UniPathway" id="UPA00031">
    <property type="reaction ID" value="UER00012"/>
</dbReference>
<name>A0A1Y3GFY1_9EURY</name>
<dbReference type="EC" id="2.6.1.9" evidence="7"/>
<dbReference type="HAMAP" id="MF_01023">
    <property type="entry name" value="HisC_aminotrans_2"/>
    <property type="match status" value="1"/>
</dbReference>
<evidence type="ECO:0000256" key="4">
    <source>
        <dbReference type="ARBA" id="ARBA00022679"/>
    </source>
</evidence>
<dbReference type="OrthoDB" id="9929at2157"/>
<dbReference type="Gene3D" id="3.40.640.10">
    <property type="entry name" value="Type I PLP-dependent aspartate aminotransferase-like (Major domain)"/>
    <property type="match status" value="1"/>
</dbReference>
<evidence type="ECO:0000259" key="9">
    <source>
        <dbReference type="Pfam" id="PF00155"/>
    </source>
</evidence>
<keyword evidence="6 7" id="KW-0368">Histidine biosynthesis</keyword>
<evidence type="ECO:0000256" key="8">
    <source>
        <dbReference type="SAM" id="Coils"/>
    </source>
</evidence>
<evidence type="ECO:0000313" key="11">
    <source>
        <dbReference type="Proteomes" id="UP000195137"/>
    </source>
</evidence>
<gene>
    <name evidence="7" type="primary">hisC</name>
    <name evidence="10" type="ORF">AMET1_1278</name>
</gene>
<keyword evidence="4 7" id="KW-0808">Transferase</keyword>
<dbReference type="GO" id="GO:0000105">
    <property type="term" value="P:L-histidine biosynthetic process"/>
    <property type="evidence" value="ECO:0007669"/>
    <property type="project" value="UniProtKB-UniRule"/>
</dbReference>
<evidence type="ECO:0000256" key="3">
    <source>
        <dbReference type="ARBA" id="ARBA00022605"/>
    </source>
</evidence>
<dbReference type="InterPro" id="IPR005861">
    <property type="entry name" value="HisP_aminotrans"/>
</dbReference>
<proteinExistence type="inferred from homology"/>
<dbReference type="NCBIfam" id="TIGR01141">
    <property type="entry name" value="hisC"/>
    <property type="match status" value="1"/>
</dbReference>
<evidence type="ECO:0000256" key="1">
    <source>
        <dbReference type="ARBA" id="ARBA00001933"/>
    </source>
</evidence>
<keyword evidence="5 7" id="KW-0663">Pyridoxal phosphate</keyword>